<evidence type="ECO:0000313" key="1">
    <source>
        <dbReference type="EMBL" id="ESA10791.1"/>
    </source>
</evidence>
<name>U9U576_RHIID</name>
<dbReference type="AlphaFoldDB" id="U9U576"/>
<organism evidence="1">
    <name type="scientific">Rhizophagus irregularis (strain DAOM 181602 / DAOM 197198 / MUCL 43194)</name>
    <name type="common">Arbuscular mycorrhizal fungus</name>
    <name type="synonym">Glomus intraradices</name>
    <dbReference type="NCBI Taxonomy" id="747089"/>
    <lineage>
        <taxon>Eukaryota</taxon>
        <taxon>Fungi</taxon>
        <taxon>Fungi incertae sedis</taxon>
        <taxon>Mucoromycota</taxon>
        <taxon>Glomeromycotina</taxon>
        <taxon>Glomeromycetes</taxon>
        <taxon>Glomerales</taxon>
        <taxon>Glomeraceae</taxon>
        <taxon>Rhizophagus</taxon>
    </lineage>
</organism>
<reference evidence="1" key="1">
    <citation type="submission" date="2013-07" db="EMBL/GenBank/DDBJ databases">
        <title>The genome of an arbuscular mycorrhizal fungus provides insights into the evolution of the oldest plant symbiosis.</title>
        <authorList>
            <consortium name="DOE Joint Genome Institute"/>
            <person name="Tisserant E."/>
            <person name="Malbreil M."/>
            <person name="Kuo A."/>
            <person name="Kohler A."/>
            <person name="Symeonidi A."/>
            <person name="Balestrini R."/>
            <person name="Charron P."/>
            <person name="Duensing N."/>
            <person name="Frei-dit-Frey N."/>
            <person name="Gianinazzi-Pearson V."/>
            <person name="Gilbert B."/>
            <person name="Handa Y."/>
            <person name="Hijri M."/>
            <person name="Kaul R."/>
            <person name="Kawaguchi M."/>
            <person name="Krajinski F."/>
            <person name="Lammers P."/>
            <person name="Lapierre D."/>
            <person name="Masclaux F.G."/>
            <person name="Murat C."/>
            <person name="Morin E."/>
            <person name="Ndikumana S."/>
            <person name="Pagni M."/>
            <person name="Petitpierre D."/>
            <person name="Requena N."/>
            <person name="Rosikiewicz P."/>
            <person name="Riley R."/>
            <person name="Saito K."/>
            <person name="San Clemente H."/>
            <person name="Shapiro H."/>
            <person name="van Tuinen D."/>
            <person name="Becard G."/>
            <person name="Bonfante P."/>
            <person name="Paszkowski U."/>
            <person name="Shachar-Hill Y."/>
            <person name="Young J.P."/>
            <person name="Sanders I.R."/>
            <person name="Henrissat B."/>
            <person name="Rensing S.A."/>
            <person name="Grigoriev I.V."/>
            <person name="Corradi N."/>
            <person name="Roux C."/>
            <person name="Martin F."/>
        </authorList>
    </citation>
    <scope>NUCLEOTIDE SEQUENCE</scope>
    <source>
        <strain evidence="1">DAOM 197198</strain>
    </source>
</reference>
<gene>
    <name evidence="1" type="ORF">GLOINDRAFT_97140</name>
</gene>
<protein>
    <submittedName>
        <fullName evidence="1">Uncharacterized protein</fullName>
    </submittedName>
</protein>
<proteinExistence type="predicted"/>
<dbReference type="HOGENOM" id="CLU_1807236_0_0_1"/>
<accession>U9U576</accession>
<sequence>MSNSRDVSPTQYQYDITMWFITSITSIQPAFIQSAFIQPAFIQSAFIQSAFIQSAFIQSAFYLLAVIVYSEISAMIDPIYDFSGLIIQIKKINWAWAHFNSGNLLKSSAIFVSNRQVMKSRCSQSPSLFLRYFFTELLFSVHT</sequence>
<dbReference type="EMBL" id="KI286706">
    <property type="protein sequence ID" value="ESA10791.1"/>
    <property type="molecule type" value="Genomic_DNA"/>
</dbReference>